<evidence type="ECO:0000313" key="7">
    <source>
        <dbReference type="EMBL" id="NGO52517.1"/>
    </source>
</evidence>
<evidence type="ECO:0000256" key="2">
    <source>
        <dbReference type="ARBA" id="ARBA00022630"/>
    </source>
</evidence>
<organism evidence="7 8">
    <name type="scientific">Allomesorhizobium camelthorni</name>
    <dbReference type="NCBI Taxonomy" id="475069"/>
    <lineage>
        <taxon>Bacteria</taxon>
        <taxon>Pseudomonadati</taxon>
        <taxon>Pseudomonadota</taxon>
        <taxon>Alphaproteobacteria</taxon>
        <taxon>Hyphomicrobiales</taxon>
        <taxon>Phyllobacteriaceae</taxon>
        <taxon>Allomesorhizobium</taxon>
    </lineage>
</organism>
<evidence type="ECO:0000259" key="6">
    <source>
        <dbReference type="Pfam" id="PF01494"/>
    </source>
</evidence>
<dbReference type="PANTHER" id="PTHR13789:SF318">
    <property type="entry name" value="GERANYLGERANYL DIPHOSPHATE REDUCTASE"/>
    <property type="match status" value="1"/>
</dbReference>
<gene>
    <name evidence="7" type="ORF">G6N73_15255</name>
</gene>
<keyword evidence="4" id="KW-0560">Oxidoreductase</keyword>
<dbReference type="SUPFAM" id="SSF51905">
    <property type="entry name" value="FAD/NAD(P)-binding domain"/>
    <property type="match status" value="1"/>
</dbReference>
<comment type="caution">
    <text evidence="7">The sequence shown here is derived from an EMBL/GenBank/DDBJ whole genome shotgun (WGS) entry which is preliminary data.</text>
</comment>
<evidence type="ECO:0000256" key="3">
    <source>
        <dbReference type="ARBA" id="ARBA00022827"/>
    </source>
</evidence>
<accession>A0A6G4WEH9</accession>
<reference evidence="7 8" key="1">
    <citation type="submission" date="2020-02" db="EMBL/GenBank/DDBJ databases">
        <title>Genome sequence of strain CCNWXJ40-4.</title>
        <authorList>
            <person name="Gao J."/>
            <person name="Sun J."/>
        </authorList>
    </citation>
    <scope>NUCLEOTIDE SEQUENCE [LARGE SCALE GENOMIC DNA]</scope>
    <source>
        <strain evidence="7 8">CCNWXJ 40-4</strain>
    </source>
</reference>
<protein>
    <submittedName>
        <fullName evidence="7">NAD(P)-binding protein</fullName>
    </submittedName>
</protein>
<dbReference type="PRINTS" id="PR00420">
    <property type="entry name" value="RNGMNOXGNASE"/>
</dbReference>
<dbReference type="GO" id="GO:0071949">
    <property type="term" value="F:FAD binding"/>
    <property type="evidence" value="ECO:0007669"/>
    <property type="project" value="InterPro"/>
</dbReference>
<dbReference type="GO" id="GO:0004497">
    <property type="term" value="F:monooxygenase activity"/>
    <property type="evidence" value="ECO:0007669"/>
    <property type="project" value="UniProtKB-KW"/>
</dbReference>
<evidence type="ECO:0000256" key="4">
    <source>
        <dbReference type="ARBA" id="ARBA00023002"/>
    </source>
</evidence>
<evidence type="ECO:0000256" key="5">
    <source>
        <dbReference type="ARBA" id="ARBA00023033"/>
    </source>
</evidence>
<evidence type="ECO:0000313" key="8">
    <source>
        <dbReference type="Proteomes" id="UP001642900"/>
    </source>
</evidence>
<keyword evidence="2" id="KW-0285">Flavoprotein</keyword>
<comment type="cofactor">
    <cofactor evidence="1">
        <name>FAD</name>
        <dbReference type="ChEBI" id="CHEBI:57692"/>
    </cofactor>
</comment>
<keyword evidence="3" id="KW-0274">FAD</keyword>
<feature type="domain" description="FAD-binding" evidence="6">
    <location>
        <begin position="7"/>
        <end position="358"/>
    </location>
</feature>
<name>A0A6G4WEH9_9HYPH</name>
<dbReference type="Pfam" id="PF01494">
    <property type="entry name" value="FAD_binding_3"/>
    <property type="match status" value="1"/>
</dbReference>
<proteinExistence type="predicted"/>
<dbReference type="InterPro" id="IPR036188">
    <property type="entry name" value="FAD/NAD-bd_sf"/>
</dbReference>
<dbReference type="Gene3D" id="3.50.50.60">
    <property type="entry name" value="FAD/NAD(P)-binding domain"/>
    <property type="match status" value="1"/>
</dbReference>
<evidence type="ECO:0000256" key="1">
    <source>
        <dbReference type="ARBA" id="ARBA00001974"/>
    </source>
</evidence>
<dbReference type="EMBL" id="JAAKZF010000018">
    <property type="protein sequence ID" value="NGO52517.1"/>
    <property type="molecule type" value="Genomic_DNA"/>
</dbReference>
<dbReference type="InterPro" id="IPR050493">
    <property type="entry name" value="FAD-dep_Monooxygenase_BioMet"/>
</dbReference>
<dbReference type="PANTHER" id="PTHR13789">
    <property type="entry name" value="MONOOXYGENASE"/>
    <property type="match status" value="1"/>
</dbReference>
<dbReference type="AlphaFoldDB" id="A0A6G4WEH9"/>
<dbReference type="SUPFAM" id="SSF54373">
    <property type="entry name" value="FAD-linked reductases, C-terminal domain"/>
    <property type="match status" value="1"/>
</dbReference>
<keyword evidence="5" id="KW-0503">Monooxygenase</keyword>
<dbReference type="Proteomes" id="UP001642900">
    <property type="component" value="Unassembled WGS sequence"/>
</dbReference>
<sequence length="404" mass="42331">MNGARHTEIIIAGAGIAGLTAALAFASRGYAVQVFERAPQLEEVGAGIQLSPNATRILARLGVLPALLKTAVRPDAVLLREGRTLAELARVPLGEAAERRWQAPYLALHRADLQSALLSRVVETPAIRLVANAAVTGVAQSSAGVAVTIVSEAERSEASGVLLVGADGVRSAVRAFFGPSRESRYSGEVAWRTTLPADSAAGRALLEATPADTVTAFLHSGFHLIAYPVRGSAAINLAAFTAGAGLAEKWLGKVDVAPLRNAMRATAPVLSRLADEAGPWTAWPIHTVDRRPAWTFPGVALIGDAAHAMTPFAAQGAAMAIEDAWTLAASVTAAPGDLAGALAAWEAARRSRVEKVARRGAFNRFAWHASGPVALARNLVLKTRPPGKLAADLDWLYGWEPPDF</sequence>
<dbReference type="InterPro" id="IPR002938">
    <property type="entry name" value="FAD-bd"/>
</dbReference>
<keyword evidence="8" id="KW-1185">Reference proteome</keyword>
<dbReference type="RefSeq" id="WP_165028968.1">
    <property type="nucleotide sequence ID" value="NZ_JAAKZF010000018.1"/>
</dbReference>